<dbReference type="RefSeq" id="WP_201685556.1">
    <property type="nucleotide sequence ID" value="NZ_JAEQNA010000008.1"/>
</dbReference>
<sequence length="177" mass="19161">MTPSEDAIVVFTARSPERIVREGGSQSWVLNAARAKNCQWLVCTQNRHNPNHEFSDATEAHGAGFLVGKASGIRPSQEPGSEDRWLVAISQFARIDMPNLWDHGRNPVRYTSLVELGIDPSTLKWEEMPKAEAPSSSPTKALDAALLGANLTIAEAKKALAATFGVSPEAVEITIRG</sequence>
<dbReference type="AlphaFoldDB" id="A0A937D588"/>
<evidence type="ECO:0000313" key="1">
    <source>
        <dbReference type="EMBL" id="MBL0422480.1"/>
    </source>
</evidence>
<dbReference type="Proteomes" id="UP000613011">
    <property type="component" value="Unassembled WGS sequence"/>
</dbReference>
<organism evidence="1 2">
    <name type="scientific">Ramlibacter aurantiacus</name>
    <dbReference type="NCBI Taxonomy" id="2801330"/>
    <lineage>
        <taxon>Bacteria</taxon>
        <taxon>Pseudomonadati</taxon>
        <taxon>Pseudomonadota</taxon>
        <taxon>Betaproteobacteria</taxon>
        <taxon>Burkholderiales</taxon>
        <taxon>Comamonadaceae</taxon>
        <taxon>Ramlibacter</taxon>
    </lineage>
</organism>
<protein>
    <submittedName>
        <fullName evidence="1">Uncharacterized protein</fullName>
    </submittedName>
</protein>
<name>A0A937D588_9BURK</name>
<reference evidence="1" key="1">
    <citation type="submission" date="2021-01" db="EMBL/GenBank/DDBJ databases">
        <title>Ramlibacter sp. strain AW1 16S ribosomal RNA gene Genome sequencing and assembly.</title>
        <authorList>
            <person name="Kang M."/>
        </authorList>
    </citation>
    <scope>NUCLEOTIDE SEQUENCE</scope>
    <source>
        <strain evidence="1">AW1</strain>
    </source>
</reference>
<dbReference type="EMBL" id="JAEQNA010000008">
    <property type="protein sequence ID" value="MBL0422480.1"/>
    <property type="molecule type" value="Genomic_DNA"/>
</dbReference>
<accession>A0A937D588</accession>
<keyword evidence="2" id="KW-1185">Reference proteome</keyword>
<comment type="caution">
    <text evidence="1">The sequence shown here is derived from an EMBL/GenBank/DDBJ whole genome shotgun (WGS) entry which is preliminary data.</text>
</comment>
<evidence type="ECO:0000313" key="2">
    <source>
        <dbReference type="Proteomes" id="UP000613011"/>
    </source>
</evidence>
<gene>
    <name evidence="1" type="ORF">JI739_19185</name>
</gene>
<proteinExistence type="predicted"/>